<dbReference type="InterPro" id="IPR036640">
    <property type="entry name" value="ABC1_TM_sf"/>
</dbReference>
<keyword evidence="7 10" id="KW-1133">Transmembrane helix</keyword>
<keyword evidence="5" id="KW-0547">Nucleotide-binding</keyword>
<evidence type="ECO:0000256" key="9">
    <source>
        <dbReference type="SAM" id="MobiDB-lite"/>
    </source>
</evidence>
<evidence type="ECO:0000259" key="12">
    <source>
        <dbReference type="PROSITE" id="PS50929"/>
    </source>
</evidence>
<evidence type="ECO:0000313" key="14">
    <source>
        <dbReference type="Proteomes" id="UP000244016"/>
    </source>
</evidence>
<proteinExistence type="predicted"/>
<dbReference type="GO" id="GO:0015421">
    <property type="term" value="F:ABC-type oligopeptide transporter activity"/>
    <property type="evidence" value="ECO:0007669"/>
    <property type="project" value="TreeGrafter"/>
</dbReference>
<dbReference type="CDD" id="cd18548">
    <property type="entry name" value="ABC_6TM_Tm287_like"/>
    <property type="match status" value="1"/>
</dbReference>
<keyword evidence="3" id="KW-1003">Cell membrane</keyword>
<feature type="transmembrane region" description="Helical" evidence="10">
    <location>
        <begin position="83"/>
        <end position="106"/>
    </location>
</feature>
<dbReference type="PROSITE" id="PS50893">
    <property type="entry name" value="ABC_TRANSPORTER_2"/>
    <property type="match status" value="1"/>
</dbReference>
<comment type="subcellular location">
    <subcellularLocation>
        <location evidence="1">Cell membrane</location>
        <topology evidence="1">Multi-pass membrane protein</topology>
    </subcellularLocation>
</comment>
<keyword evidence="8 10" id="KW-0472">Membrane</keyword>
<keyword evidence="2" id="KW-0813">Transport</keyword>
<keyword evidence="4 10" id="KW-0812">Transmembrane</keyword>
<dbReference type="SMART" id="SM00382">
    <property type="entry name" value="AAA"/>
    <property type="match status" value="1"/>
</dbReference>
<name>A0A2T5G5N5_9BACL</name>
<dbReference type="Gene3D" id="3.40.50.300">
    <property type="entry name" value="P-loop containing nucleotide triphosphate hydrolases"/>
    <property type="match status" value="1"/>
</dbReference>
<accession>A0A2T5G5N5</accession>
<evidence type="ECO:0000256" key="3">
    <source>
        <dbReference type="ARBA" id="ARBA00022475"/>
    </source>
</evidence>
<dbReference type="Gene3D" id="1.20.1560.10">
    <property type="entry name" value="ABC transporter type 1, transmembrane domain"/>
    <property type="match status" value="1"/>
</dbReference>
<dbReference type="FunFam" id="3.40.50.300:FF:000854">
    <property type="entry name" value="Multidrug ABC transporter ATP-binding protein"/>
    <property type="match status" value="1"/>
</dbReference>
<evidence type="ECO:0000256" key="1">
    <source>
        <dbReference type="ARBA" id="ARBA00004651"/>
    </source>
</evidence>
<dbReference type="SUPFAM" id="SSF90123">
    <property type="entry name" value="ABC transporter transmembrane region"/>
    <property type="match status" value="1"/>
</dbReference>
<protein>
    <submittedName>
        <fullName evidence="13">Lipid A export ATP-binding/permease protein MsbA</fullName>
    </submittedName>
</protein>
<dbReference type="InterPro" id="IPR039421">
    <property type="entry name" value="Type_1_exporter"/>
</dbReference>
<dbReference type="PANTHER" id="PTHR43394:SF1">
    <property type="entry name" value="ATP-BINDING CASSETTE SUB-FAMILY B MEMBER 10, MITOCHONDRIAL"/>
    <property type="match status" value="1"/>
</dbReference>
<feature type="domain" description="ABC transmembrane type-1" evidence="12">
    <location>
        <begin position="40"/>
        <end position="322"/>
    </location>
</feature>
<keyword evidence="6 13" id="KW-0067">ATP-binding</keyword>
<organism evidence="13 14">
    <name type="scientific">Brockia lithotrophica</name>
    <dbReference type="NCBI Taxonomy" id="933949"/>
    <lineage>
        <taxon>Bacteria</taxon>
        <taxon>Bacillati</taxon>
        <taxon>Bacillota</taxon>
        <taxon>Bacilli</taxon>
        <taxon>Bacillales</taxon>
        <taxon>Bacillales Family X. Incertae Sedis</taxon>
        <taxon>Brockia</taxon>
    </lineage>
</organism>
<evidence type="ECO:0000256" key="4">
    <source>
        <dbReference type="ARBA" id="ARBA00022692"/>
    </source>
</evidence>
<dbReference type="GO" id="GO:0016887">
    <property type="term" value="F:ATP hydrolysis activity"/>
    <property type="evidence" value="ECO:0007669"/>
    <property type="project" value="InterPro"/>
</dbReference>
<evidence type="ECO:0000256" key="5">
    <source>
        <dbReference type="ARBA" id="ARBA00022741"/>
    </source>
</evidence>
<dbReference type="InterPro" id="IPR003439">
    <property type="entry name" value="ABC_transporter-like_ATP-bd"/>
</dbReference>
<dbReference type="InterPro" id="IPR027417">
    <property type="entry name" value="P-loop_NTPase"/>
</dbReference>
<evidence type="ECO:0000256" key="6">
    <source>
        <dbReference type="ARBA" id="ARBA00022840"/>
    </source>
</evidence>
<dbReference type="PROSITE" id="PS00211">
    <property type="entry name" value="ABC_TRANSPORTER_1"/>
    <property type="match status" value="1"/>
</dbReference>
<feature type="domain" description="ABC transporter" evidence="11">
    <location>
        <begin position="389"/>
        <end position="627"/>
    </location>
</feature>
<dbReference type="InterPro" id="IPR017871">
    <property type="entry name" value="ABC_transporter-like_CS"/>
</dbReference>
<dbReference type="Pfam" id="PF00005">
    <property type="entry name" value="ABC_tran"/>
    <property type="match status" value="1"/>
</dbReference>
<feature type="transmembrane region" description="Helical" evidence="10">
    <location>
        <begin position="179"/>
        <end position="197"/>
    </location>
</feature>
<gene>
    <name evidence="13" type="ORF">BLITH_1578</name>
</gene>
<evidence type="ECO:0000259" key="11">
    <source>
        <dbReference type="PROSITE" id="PS50893"/>
    </source>
</evidence>
<evidence type="ECO:0000256" key="8">
    <source>
        <dbReference type="ARBA" id="ARBA00023136"/>
    </source>
</evidence>
<feature type="transmembrane region" description="Helical" evidence="10">
    <location>
        <begin position="259"/>
        <end position="281"/>
    </location>
</feature>
<feature type="transmembrane region" description="Helical" evidence="10">
    <location>
        <begin position="39"/>
        <end position="63"/>
    </location>
</feature>
<feature type="transmembrane region" description="Helical" evidence="10">
    <location>
        <begin position="157"/>
        <end position="173"/>
    </location>
</feature>
<evidence type="ECO:0000256" key="7">
    <source>
        <dbReference type="ARBA" id="ARBA00022989"/>
    </source>
</evidence>
<dbReference type="EMBL" id="PEBW01000005">
    <property type="protein sequence ID" value="PTQ51501.1"/>
    <property type="molecule type" value="Genomic_DNA"/>
</dbReference>
<dbReference type="GO" id="GO:0005524">
    <property type="term" value="F:ATP binding"/>
    <property type="evidence" value="ECO:0007669"/>
    <property type="project" value="UniProtKB-KW"/>
</dbReference>
<dbReference type="InterPro" id="IPR011527">
    <property type="entry name" value="ABC1_TM_dom"/>
</dbReference>
<evidence type="ECO:0000256" key="2">
    <source>
        <dbReference type="ARBA" id="ARBA00022448"/>
    </source>
</evidence>
<feature type="transmembrane region" description="Helical" evidence="10">
    <location>
        <begin position="293"/>
        <end position="320"/>
    </location>
</feature>
<dbReference type="AlphaFoldDB" id="A0A2T5G5N5"/>
<evidence type="ECO:0000313" key="13">
    <source>
        <dbReference type="EMBL" id="PTQ51501.1"/>
    </source>
</evidence>
<dbReference type="GO" id="GO:0005886">
    <property type="term" value="C:plasma membrane"/>
    <property type="evidence" value="ECO:0007669"/>
    <property type="project" value="UniProtKB-SubCell"/>
</dbReference>
<dbReference type="PROSITE" id="PS50929">
    <property type="entry name" value="ABC_TM1F"/>
    <property type="match status" value="1"/>
</dbReference>
<sequence length="637" mass="68902">MASVHAWKAAGQVGEGSGRAKRPVRSLVVRELRGSLWEILAVVGLTIAGVTAELSLPGFFARLVDEGVARGDVAVVAATGGQMLLATFLALAFQVTASLFAARFAARFGMRVRAEVFRRIVRFPFGEYRRFGAATLLTRATNDVGQLQQALYLGLRPFLRAPITAVVGLVLAFRLNPRLALLFLASLPVVLVFLYVLSRRAIPLYTDVQLRIDALNRAVRSYLGGVRVARAFVRDVWEAERIVRASADLQEVSVRVSRVMALLGPAMTFTLNATIVLLLLFGARFVERGSLSVGSLIAFVQYAVFLLGAFLTLGMLFFLLPRALVSAGRLDELLRVPEERPDAAEEEIRSEDEGSPNGGQESARERTAHGTGGAEADSDTVRGTPPPAIAFVGVSYLAPGAERPQLEDFHLRIPPGAFVAVVGGTGSGKSTLLRLLLRFYPDFQGHVLWDGVDVRVFPLGVYRRRIAYVPQRPYLFRGTVRENLLYGLPEGEAVSDDALVSALKAACAWEFVAERPEGLDAPVEAGGRNFSGGQRQRLAIARALVRRAPLVLFDDAFSALDAATEERVLANLRDELRGATALLVTGRVSVARRTDFVVVLEAGRVVATGTHAELLASSPAYRDLFASRRIAEGGEGA</sequence>
<dbReference type="PANTHER" id="PTHR43394">
    <property type="entry name" value="ATP-DEPENDENT PERMEASE MDL1, MITOCHONDRIAL"/>
    <property type="match status" value="1"/>
</dbReference>
<evidence type="ECO:0000256" key="10">
    <source>
        <dbReference type="SAM" id="Phobius"/>
    </source>
</evidence>
<reference evidence="13 14" key="1">
    <citation type="submission" date="2017-08" db="EMBL/GenBank/DDBJ databases">
        <title>Burning lignite coal seam in the remote Altai Mountains harbors a hydrogen-driven thermophilic microbial community.</title>
        <authorList>
            <person name="Kadnikov V.V."/>
            <person name="Mardanov A.V."/>
            <person name="Ivasenko D."/>
            <person name="Beletsky A.V."/>
            <person name="Karnachuk O.V."/>
            <person name="Ravin N.V."/>
        </authorList>
    </citation>
    <scope>NUCLEOTIDE SEQUENCE [LARGE SCALE GENOMIC DNA]</scope>
    <source>
        <strain evidence="13">AL31</strain>
    </source>
</reference>
<dbReference type="InterPro" id="IPR003593">
    <property type="entry name" value="AAA+_ATPase"/>
</dbReference>
<dbReference type="Pfam" id="PF00664">
    <property type="entry name" value="ABC_membrane"/>
    <property type="match status" value="1"/>
</dbReference>
<feature type="region of interest" description="Disordered" evidence="9">
    <location>
        <begin position="340"/>
        <end position="382"/>
    </location>
</feature>
<comment type="caution">
    <text evidence="13">The sequence shown here is derived from an EMBL/GenBank/DDBJ whole genome shotgun (WGS) entry which is preliminary data.</text>
</comment>
<dbReference type="SUPFAM" id="SSF52540">
    <property type="entry name" value="P-loop containing nucleoside triphosphate hydrolases"/>
    <property type="match status" value="1"/>
</dbReference>
<dbReference type="Proteomes" id="UP000244016">
    <property type="component" value="Unassembled WGS sequence"/>
</dbReference>